<reference evidence="2 3" key="1">
    <citation type="journal article" date="2018" name="Evol. Lett.">
        <title>Horizontal gene cluster transfer increased hallucinogenic mushroom diversity.</title>
        <authorList>
            <person name="Reynolds H.T."/>
            <person name="Vijayakumar V."/>
            <person name="Gluck-Thaler E."/>
            <person name="Korotkin H.B."/>
            <person name="Matheny P.B."/>
            <person name="Slot J.C."/>
        </authorList>
    </citation>
    <scope>NUCLEOTIDE SEQUENCE [LARGE SCALE GENOMIC DNA]</scope>
    <source>
        <strain evidence="2 3">2631</strain>
    </source>
</reference>
<accession>A0A409XGT2</accession>
<keyword evidence="3" id="KW-1185">Reference proteome</keyword>
<organism evidence="2 3">
    <name type="scientific">Psilocybe cyanescens</name>
    <dbReference type="NCBI Taxonomy" id="93625"/>
    <lineage>
        <taxon>Eukaryota</taxon>
        <taxon>Fungi</taxon>
        <taxon>Dikarya</taxon>
        <taxon>Basidiomycota</taxon>
        <taxon>Agaricomycotina</taxon>
        <taxon>Agaricomycetes</taxon>
        <taxon>Agaricomycetidae</taxon>
        <taxon>Agaricales</taxon>
        <taxon>Agaricineae</taxon>
        <taxon>Strophariaceae</taxon>
        <taxon>Psilocybe</taxon>
    </lineage>
</organism>
<feature type="compositionally biased region" description="Low complexity" evidence="1">
    <location>
        <begin position="264"/>
        <end position="273"/>
    </location>
</feature>
<feature type="region of interest" description="Disordered" evidence="1">
    <location>
        <begin position="202"/>
        <end position="231"/>
    </location>
</feature>
<comment type="caution">
    <text evidence="2">The sequence shown here is derived from an EMBL/GenBank/DDBJ whole genome shotgun (WGS) entry which is preliminary data.</text>
</comment>
<dbReference type="EMBL" id="NHYD01001756">
    <property type="protein sequence ID" value="PPQ89963.1"/>
    <property type="molecule type" value="Genomic_DNA"/>
</dbReference>
<feature type="compositionally biased region" description="Polar residues" evidence="1">
    <location>
        <begin position="202"/>
        <end position="224"/>
    </location>
</feature>
<feature type="region of interest" description="Disordered" evidence="1">
    <location>
        <begin position="1"/>
        <end position="76"/>
    </location>
</feature>
<proteinExistence type="predicted"/>
<protein>
    <submittedName>
        <fullName evidence="2">Uncharacterized protein</fullName>
    </submittedName>
</protein>
<feature type="compositionally biased region" description="Polar residues" evidence="1">
    <location>
        <begin position="287"/>
        <end position="299"/>
    </location>
</feature>
<evidence type="ECO:0000313" key="2">
    <source>
        <dbReference type="EMBL" id="PPQ89963.1"/>
    </source>
</evidence>
<feature type="compositionally biased region" description="Polar residues" evidence="1">
    <location>
        <begin position="326"/>
        <end position="341"/>
    </location>
</feature>
<dbReference type="OrthoDB" id="3059771at2759"/>
<evidence type="ECO:0000256" key="1">
    <source>
        <dbReference type="SAM" id="MobiDB-lite"/>
    </source>
</evidence>
<dbReference type="AlphaFoldDB" id="A0A409XGT2"/>
<sequence length="594" mass="65378">MELENGSAHHLTRDTRSSGSLPSFRAKTAIPPASPQLQPGRRISGPRRIRSAEQAGLTHRSHSSSDQENKGVIHRRTTSVDTIRTRFSKSKNSTDVADRETTLLSITSAGAIKHKLKSFLPSSIIVIDLGAFDQGPRKSRVEKSVQTTDSVPVSKPSTTILNVDQTDVATGTATHTTTYLSIDASDDLSRWDMDYIPPILSSPGSLASNTRTATHTPSLSNTPPFSSPIEDDALIENDIPFPLNRHSKVILENMGIRKAKTLARSRSASGASAINRPLTLPKPESRLVSSDPGSPNSVDNRLVGLPNPLPLRTLCQNRETQHPLGTPSTTIPMPPAKSQNQSIAPPAPNPSASKQDAWGCTHLGAADCELSIVFPQTSHFEVWDMGDNAHVAFPVMLCIMAKDPHRWSGKPLALPDVSLIDIRCEDSPFPSSMSRYDHRNEYATFYMGSKTGTANDDLISGDRPQSVSGISQNGITLDGKWVRTYTKPGIESNGRTRVHRRDGLRALMGTNEHGSAATVRGWYLQFWIPIPTRLFEKRETRAFNINARVWMMGDEKRVLSLDKNGDGQVFPLLAEAEMTVSHLRKEREMELWRW</sequence>
<evidence type="ECO:0000313" key="3">
    <source>
        <dbReference type="Proteomes" id="UP000283269"/>
    </source>
</evidence>
<feature type="region of interest" description="Disordered" evidence="1">
    <location>
        <begin position="262"/>
        <end position="355"/>
    </location>
</feature>
<dbReference type="InParanoid" id="A0A409XGT2"/>
<gene>
    <name evidence="2" type="ORF">CVT25_009603</name>
</gene>
<dbReference type="Proteomes" id="UP000283269">
    <property type="component" value="Unassembled WGS sequence"/>
</dbReference>
<name>A0A409XGT2_PSICY</name>